<comment type="caution">
    <text evidence="2">The sequence shown here is derived from an EMBL/GenBank/DDBJ whole genome shotgun (WGS) entry which is preliminary data.</text>
</comment>
<accession>A0ABU6TQM9</accession>
<feature type="region of interest" description="Disordered" evidence="1">
    <location>
        <begin position="50"/>
        <end position="80"/>
    </location>
</feature>
<dbReference type="Proteomes" id="UP001341840">
    <property type="component" value="Unassembled WGS sequence"/>
</dbReference>
<evidence type="ECO:0000256" key="1">
    <source>
        <dbReference type="SAM" id="MobiDB-lite"/>
    </source>
</evidence>
<name>A0ABU6TQM9_9FABA</name>
<organism evidence="2 3">
    <name type="scientific">Stylosanthes scabra</name>
    <dbReference type="NCBI Taxonomy" id="79078"/>
    <lineage>
        <taxon>Eukaryota</taxon>
        <taxon>Viridiplantae</taxon>
        <taxon>Streptophyta</taxon>
        <taxon>Embryophyta</taxon>
        <taxon>Tracheophyta</taxon>
        <taxon>Spermatophyta</taxon>
        <taxon>Magnoliopsida</taxon>
        <taxon>eudicotyledons</taxon>
        <taxon>Gunneridae</taxon>
        <taxon>Pentapetalae</taxon>
        <taxon>rosids</taxon>
        <taxon>fabids</taxon>
        <taxon>Fabales</taxon>
        <taxon>Fabaceae</taxon>
        <taxon>Papilionoideae</taxon>
        <taxon>50 kb inversion clade</taxon>
        <taxon>dalbergioids sensu lato</taxon>
        <taxon>Dalbergieae</taxon>
        <taxon>Pterocarpus clade</taxon>
        <taxon>Stylosanthes</taxon>
    </lineage>
</organism>
<protein>
    <submittedName>
        <fullName evidence="2">Uncharacterized protein</fullName>
    </submittedName>
</protein>
<feature type="compositionally biased region" description="Polar residues" evidence="1">
    <location>
        <begin position="58"/>
        <end position="74"/>
    </location>
</feature>
<dbReference type="EMBL" id="JASCZI010091615">
    <property type="protein sequence ID" value="MED6150824.1"/>
    <property type="molecule type" value="Genomic_DNA"/>
</dbReference>
<evidence type="ECO:0000313" key="2">
    <source>
        <dbReference type="EMBL" id="MED6150824.1"/>
    </source>
</evidence>
<sequence length="181" mass="20457">MRKNGPLKSVISNSCSCPFPLGFGLCVEGNHVHNNMIEDLGSMREDIECKPSGEREPITSSNPTEEEISNTGESGTDEEGYCEESKIEMVRNLCKKQRVDLIALVETKSEEVSRVMVARLWGRWGPNWEIVGEINQSRGIRSHYGICVIYALQLSNENALLWEELTKLKKDVRVPILFWGD</sequence>
<reference evidence="2 3" key="1">
    <citation type="journal article" date="2023" name="Plants (Basel)">
        <title>Bridging the Gap: Combining Genomics and Transcriptomics Approaches to Understand Stylosanthes scabra, an Orphan Legume from the Brazilian Caatinga.</title>
        <authorList>
            <person name="Ferreira-Neto J.R.C."/>
            <person name="da Silva M.D."/>
            <person name="Binneck E."/>
            <person name="de Melo N.F."/>
            <person name="da Silva R.H."/>
            <person name="de Melo A.L.T.M."/>
            <person name="Pandolfi V."/>
            <person name="Bustamante F.O."/>
            <person name="Brasileiro-Vidal A.C."/>
            <person name="Benko-Iseppon A.M."/>
        </authorList>
    </citation>
    <scope>NUCLEOTIDE SEQUENCE [LARGE SCALE GENOMIC DNA]</scope>
    <source>
        <tissue evidence="2">Leaves</tissue>
    </source>
</reference>
<evidence type="ECO:0000313" key="3">
    <source>
        <dbReference type="Proteomes" id="UP001341840"/>
    </source>
</evidence>
<proteinExistence type="predicted"/>
<gene>
    <name evidence="2" type="ORF">PIB30_076252</name>
</gene>
<keyword evidence="3" id="KW-1185">Reference proteome</keyword>